<dbReference type="AlphaFoldDB" id="A0A7I9VQL4"/>
<dbReference type="InterPro" id="IPR013784">
    <property type="entry name" value="Carb-bd-like_fold"/>
</dbReference>
<dbReference type="SUPFAM" id="SSF48695">
    <property type="entry name" value="Multiheme cytochromes"/>
    <property type="match status" value="1"/>
</dbReference>
<sequence>MNGSKWIAALATLALAATGCQGAKGESSGTGGQDGVATQDAAGTPGPAGSQGPAGKDGKDGLPGISTGMVIGTVTSASASKAGVPVAGVTVSFDPDPGVTATTDADGNFGATVPVGVYTVTFTKNPGIAATSFSNISVIAGGKVCLEKALPYSPLALTLTGATSWAGLGKLVALGASTTGATGPVSYAWKLTAGPFKKGAAPALAVSPDGAQASFTTALLAEIIASGVVNNPPLDLPPRPSFVAISPGQAAKMSYTVSVTATDGTFSQTATATVGTLPFTPGLAETAPRGLPLVANDALAAHYAWQLASRPAGSAAALDLGGVRNPVFVPDVDGQYVLTNGATQLAVTVNGFVGLGKIADDGARHGCSNCHVPYFQPPKAKEWKNSAHGNHFFKFMHYEGDALVWNLDPVTLLPVPAPTANEGKVVSWSQPGRMTTFEFGMTGAEGTHYGANCVACHTTGYGGGANGGFDDVALATGWKFPTAAQLEAAFGGTASTPAPVFALWNAIPSELKGLVGMQCEACHGPMGEHAQNPINVTAAKGFFGVDSCAACHDRPTNHDRVALWRKSGHATLTNGEFGAMDVGVEASCSRCHAGQGHKLWADNGFGTSYVPPADENGTATLWGKGDVQPITCQACHDPHTTTLRLEGEAPLALLDGYTVEGMGTGASCMVCHNGRKKLPASPNGMGAHESSQTDVFVGVNAFFVNPSQPSAHLAVADTCVGCHMKVKSAVKDGTTPSNTNHTFAIDATRACQACHGAAASAEGLEEAFDASLAALWKAMGDKITGALPAVYNVVAQDPAGLGDAQAETHPKAVTLDQKPVSVKQVRSYHPYTLFVFGFATPIPDPFHAGLTTTELWIKTGDIDVSAPPAPIAVTPGTVASDGAVTADAEYTIATPLVAKGGVIAKACWNSVLLTNDKSKGLHNPDFAFDVLAASRAQVVALPATAPAGGF</sequence>
<dbReference type="Proteomes" id="UP000503640">
    <property type="component" value="Unassembled WGS sequence"/>
</dbReference>
<evidence type="ECO:0008006" key="6">
    <source>
        <dbReference type="Google" id="ProtNLM"/>
    </source>
</evidence>
<comment type="caution">
    <text evidence="4">The sequence shown here is derived from an EMBL/GenBank/DDBJ whole genome shotgun (WGS) entry which is preliminary data.</text>
</comment>
<evidence type="ECO:0000313" key="4">
    <source>
        <dbReference type="EMBL" id="GEJ58713.1"/>
    </source>
</evidence>
<dbReference type="Gene3D" id="1.10.1130.10">
    <property type="entry name" value="Flavocytochrome C3, Chain A"/>
    <property type="match status" value="2"/>
</dbReference>
<dbReference type="Gene3D" id="2.60.40.1120">
    <property type="entry name" value="Carboxypeptidase-like, regulatory domain"/>
    <property type="match status" value="1"/>
</dbReference>
<feature type="chain" id="PRO_5029562520" description="Cytochrome c-552/4 domain-containing protein" evidence="3">
    <location>
        <begin position="24"/>
        <end position="950"/>
    </location>
</feature>
<dbReference type="PROSITE" id="PS51257">
    <property type="entry name" value="PROKAR_LIPOPROTEIN"/>
    <property type="match status" value="1"/>
</dbReference>
<dbReference type="GO" id="GO:0030246">
    <property type="term" value="F:carbohydrate binding"/>
    <property type="evidence" value="ECO:0007669"/>
    <property type="project" value="InterPro"/>
</dbReference>
<protein>
    <recommendedName>
        <fullName evidence="6">Cytochrome c-552/4 domain-containing protein</fullName>
    </recommendedName>
</protein>
<dbReference type="SUPFAM" id="SSF49452">
    <property type="entry name" value="Starch-binding domain-like"/>
    <property type="match status" value="1"/>
</dbReference>
<feature type="region of interest" description="Disordered" evidence="2">
    <location>
        <begin position="21"/>
        <end position="62"/>
    </location>
</feature>
<dbReference type="RefSeq" id="WP_176067506.1">
    <property type="nucleotide sequence ID" value="NZ_BJTG01000008.1"/>
</dbReference>
<keyword evidence="1 3" id="KW-0732">Signal</keyword>
<proteinExistence type="predicted"/>
<feature type="signal peptide" evidence="3">
    <location>
        <begin position="1"/>
        <end position="23"/>
    </location>
</feature>
<gene>
    <name evidence="4" type="ORF">AMYX_34540</name>
</gene>
<evidence type="ECO:0000313" key="5">
    <source>
        <dbReference type="Proteomes" id="UP000503640"/>
    </source>
</evidence>
<evidence type="ECO:0000256" key="2">
    <source>
        <dbReference type="SAM" id="MobiDB-lite"/>
    </source>
</evidence>
<dbReference type="InterPro" id="IPR051829">
    <property type="entry name" value="Multiheme_Cytochr_ET"/>
</dbReference>
<accession>A0A7I9VQL4</accession>
<dbReference type="EMBL" id="BJTG01000008">
    <property type="protein sequence ID" value="GEJ58713.1"/>
    <property type="molecule type" value="Genomic_DNA"/>
</dbReference>
<evidence type="ECO:0000256" key="3">
    <source>
        <dbReference type="SAM" id="SignalP"/>
    </source>
</evidence>
<dbReference type="PANTHER" id="PTHR35038:SF8">
    <property type="entry name" value="C-TYPE POLYHEME CYTOCHROME OMCC"/>
    <property type="match status" value="1"/>
</dbReference>
<organism evidence="4 5">
    <name type="scientific">Anaeromyxobacter diazotrophicus</name>
    <dbReference type="NCBI Taxonomy" id="2590199"/>
    <lineage>
        <taxon>Bacteria</taxon>
        <taxon>Pseudomonadati</taxon>
        <taxon>Myxococcota</taxon>
        <taxon>Myxococcia</taxon>
        <taxon>Myxococcales</taxon>
        <taxon>Cystobacterineae</taxon>
        <taxon>Anaeromyxobacteraceae</taxon>
        <taxon>Anaeromyxobacter</taxon>
    </lineage>
</organism>
<name>A0A7I9VQL4_9BACT</name>
<evidence type="ECO:0000256" key="1">
    <source>
        <dbReference type="ARBA" id="ARBA00022729"/>
    </source>
</evidence>
<reference evidence="5" key="1">
    <citation type="journal article" date="2020" name="Appl. Environ. Microbiol.">
        <title>Diazotrophic Anaeromyxobacter Isolates from Soils.</title>
        <authorList>
            <person name="Masuda Y."/>
            <person name="Yamanaka H."/>
            <person name="Xu Z.X."/>
            <person name="Shiratori Y."/>
            <person name="Aono T."/>
            <person name="Amachi S."/>
            <person name="Senoo K."/>
            <person name="Itoh H."/>
        </authorList>
    </citation>
    <scope>NUCLEOTIDE SEQUENCE [LARGE SCALE GENOMIC DNA]</scope>
    <source>
        <strain evidence="5">R267</strain>
    </source>
</reference>
<dbReference type="PANTHER" id="PTHR35038">
    <property type="entry name" value="DISSIMILATORY SULFITE REDUCTASE SIRA"/>
    <property type="match status" value="1"/>
</dbReference>
<dbReference type="InterPro" id="IPR036280">
    <property type="entry name" value="Multihaem_cyt_sf"/>
</dbReference>
<keyword evidence="5" id="KW-1185">Reference proteome</keyword>